<name>A0ABQ8FWL4_9PEZI</name>
<protein>
    <submittedName>
        <fullName evidence="2">Uncharacterized protein</fullName>
    </submittedName>
</protein>
<evidence type="ECO:0000313" key="3">
    <source>
        <dbReference type="Proteomes" id="UP000774617"/>
    </source>
</evidence>
<comment type="caution">
    <text evidence="2">The sequence shown here is derived from an EMBL/GenBank/DDBJ whole genome shotgun (WGS) entry which is preliminary data.</text>
</comment>
<organism evidence="2 3">
    <name type="scientific">Macrophomina phaseolina</name>
    <dbReference type="NCBI Taxonomy" id="35725"/>
    <lineage>
        <taxon>Eukaryota</taxon>
        <taxon>Fungi</taxon>
        <taxon>Dikarya</taxon>
        <taxon>Ascomycota</taxon>
        <taxon>Pezizomycotina</taxon>
        <taxon>Dothideomycetes</taxon>
        <taxon>Dothideomycetes incertae sedis</taxon>
        <taxon>Botryosphaeriales</taxon>
        <taxon>Botryosphaeriaceae</taxon>
        <taxon>Macrophomina</taxon>
    </lineage>
</organism>
<accession>A0ABQ8FWL4</accession>
<proteinExistence type="predicted"/>
<evidence type="ECO:0000313" key="2">
    <source>
        <dbReference type="EMBL" id="KAH7031899.1"/>
    </source>
</evidence>
<feature type="compositionally biased region" description="Polar residues" evidence="1">
    <location>
        <begin position="159"/>
        <end position="168"/>
    </location>
</feature>
<dbReference type="Proteomes" id="UP000774617">
    <property type="component" value="Unassembled WGS sequence"/>
</dbReference>
<gene>
    <name evidence="2" type="ORF">B0J12DRAFT_732182</name>
</gene>
<reference evidence="2 3" key="1">
    <citation type="journal article" date="2021" name="Nat. Commun.">
        <title>Genetic determinants of endophytism in the Arabidopsis root mycobiome.</title>
        <authorList>
            <person name="Mesny F."/>
            <person name="Miyauchi S."/>
            <person name="Thiergart T."/>
            <person name="Pickel B."/>
            <person name="Atanasova L."/>
            <person name="Karlsson M."/>
            <person name="Huettel B."/>
            <person name="Barry K.W."/>
            <person name="Haridas S."/>
            <person name="Chen C."/>
            <person name="Bauer D."/>
            <person name="Andreopoulos W."/>
            <person name="Pangilinan J."/>
            <person name="LaButti K."/>
            <person name="Riley R."/>
            <person name="Lipzen A."/>
            <person name="Clum A."/>
            <person name="Drula E."/>
            <person name="Henrissat B."/>
            <person name="Kohler A."/>
            <person name="Grigoriev I.V."/>
            <person name="Martin F.M."/>
            <person name="Hacquard S."/>
        </authorList>
    </citation>
    <scope>NUCLEOTIDE SEQUENCE [LARGE SCALE GENOMIC DNA]</scope>
    <source>
        <strain evidence="2 3">MPI-SDFR-AT-0080</strain>
    </source>
</reference>
<keyword evidence="3" id="KW-1185">Reference proteome</keyword>
<evidence type="ECO:0000256" key="1">
    <source>
        <dbReference type="SAM" id="MobiDB-lite"/>
    </source>
</evidence>
<sequence>MVRMTLRKWLNQPMPYQFTMVESAVIPSTHESAETIDGWTRWEDFNMQAINALLGRVLDKTYELPALGTSFHAAHAVIGSEDALRWAVAQRSARIVNVALEVVSAAPDYHLVWGPGGACRSSSSRLHPDWSSVLSSSRLYDRTNLIAGESKMLPKDFPISSSSDQTSGLAEMERKRKFCERKNK</sequence>
<feature type="region of interest" description="Disordered" evidence="1">
    <location>
        <begin position="153"/>
        <end position="184"/>
    </location>
</feature>
<feature type="compositionally biased region" description="Basic residues" evidence="1">
    <location>
        <begin position="175"/>
        <end position="184"/>
    </location>
</feature>
<dbReference type="EMBL" id="JAGTJR010000042">
    <property type="protein sequence ID" value="KAH7031899.1"/>
    <property type="molecule type" value="Genomic_DNA"/>
</dbReference>